<dbReference type="STRING" id="36805.BOH66_14025"/>
<dbReference type="EMBL" id="CP018762">
    <property type="protein sequence ID" value="APZ35238.1"/>
    <property type="molecule type" value="Genomic_DNA"/>
</dbReference>
<keyword evidence="10" id="KW-1185">Reference proteome</keyword>
<comment type="catalytic activity">
    <reaction evidence="1">
        <text>ATP + protein L-histidine = ADP + protein N-phospho-L-histidine.</text>
        <dbReference type="EC" id="2.7.13.3"/>
    </reaction>
</comment>
<sequence>MLVVVADTGIGMNAHDRDRLFERGYRSDAARASGIPGAGIGMAVVGEIIEQHAGSLNVESAIGRGASHRWVPTSRANA</sequence>
<dbReference type="PROSITE" id="PS50109">
    <property type="entry name" value="HIS_KIN"/>
    <property type="match status" value="1"/>
</dbReference>
<dbReference type="GO" id="GO:0004721">
    <property type="term" value="F:phosphoprotein phosphatase activity"/>
    <property type="evidence" value="ECO:0007669"/>
    <property type="project" value="TreeGrafter"/>
</dbReference>
<dbReference type="Proteomes" id="UP000187185">
    <property type="component" value="Chromosome"/>
</dbReference>
<accession>A0A1P8UAV0</accession>
<dbReference type="KEGG" id="maur:BOH66_14025"/>
<dbReference type="InterPro" id="IPR050351">
    <property type="entry name" value="BphY/WalK/GraS-like"/>
</dbReference>
<evidence type="ECO:0000256" key="7">
    <source>
        <dbReference type="ARBA" id="ARBA00039401"/>
    </source>
</evidence>
<dbReference type="AlphaFoldDB" id="A0A1P8UAV0"/>
<reference evidence="9 10" key="1">
    <citation type="submission" date="2016-12" db="EMBL/GenBank/DDBJ databases">
        <title>Complete genome sequence of Microbacterium aurum KACC 15219.</title>
        <authorList>
            <person name="Jung Y."/>
            <person name="Shin J.-H."/>
            <person name="Lee Y.-J."/>
            <person name="Yi H."/>
            <person name="Bahn Y.-S."/>
            <person name="Kim J.F."/>
            <person name="Lee D.-W."/>
        </authorList>
    </citation>
    <scope>NUCLEOTIDE SEQUENCE [LARGE SCALE GENOMIC DNA]</scope>
    <source>
        <strain evidence="9 10">KACC 15219</strain>
    </source>
</reference>
<gene>
    <name evidence="9" type="ORF">BOH66_14025</name>
</gene>
<dbReference type="InterPro" id="IPR036890">
    <property type="entry name" value="HATPase_C_sf"/>
</dbReference>
<organism evidence="9 10">
    <name type="scientific">Microbacterium aurum</name>
    <dbReference type="NCBI Taxonomy" id="36805"/>
    <lineage>
        <taxon>Bacteria</taxon>
        <taxon>Bacillati</taxon>
        <taxon>Actinomycetota</taxon>
        <taxon>Actinomycetes</taxon>
        <taxon>Micrococcales</taxon>
        <taxon>Microbacteriaceae</taxon>
        <taxon>Microbacterium</taxon>
    </lineage>
</organism>
<dbReference type="InterPro" id="IPR005467">
    <property type="entry name" value="His_kinase_dom"/>
</dbReference>
<dbReference type="EC" id="2.7.13.3" evidence="2"/>
<keyword evidence="3" id="KW-0597">Phosphoprotein</keyword>
<dbReference type="SUPFAM" id="SSF55874">
    <property type="entry name" value="ATPase domain of HSP90 chaperone/DNA topoisomerase II/histidine kinase"/>
    <property type="match status" value="1"/>
</dbReference>
<evidence type="ECO:0000256" key="6">
    <source>
        <dbReference type="ARBA" id="ARBA00023012"/>
    </source>
</evidence>
<name>A0A1P8UAV0_9MICO</name>
<protein>
    <recommendedName>
        <fullName evidence="7">Sensor-like histidine kinase SenX3</fullName>
        <ecNumber evidence="2">2.7.13.3</ecNumber>
    </recommendedName>
</protein>
<dbReference type="PANTHER" id="PTHR45453">
    <property type="entry name" value="PHOSPHATE REGULON SENSOR PROTEIN PHOR"/>
    <property type="match status" value="1"/>
</dbReference>
<dbReference type="Pfam" id="PF02518">
    <property type="entry name" value="HATPase_c"/>
    <property type="match status" value="1"/>
</dbReference>
<evidence type="ECO:0000256" key="5">
    <source>
        <dbReference type="ARBA" id="ARBA00022777"/>
    </source>
</evidence>
<dbReference type="Gene3D" id="3.30.565.10">
    <property type="entry name" value="Histidine kinase-like ATPase, C-terminal domain"/>
    <property type="match status" value="1"/>
</dbReference>
<dbReference type="PANTHER" id="PTHR45453:SF1">
    <property type="entry name" value="PHOSPHATE REGULON SENSOR PROTEIN PHOR"/>
    <property type="match status" value="1"/>
</dbReference>
<keyword evidence="6" id="KW-0902">Two-component regulatory system</keyword>
<dbReference type="GO" id="GO:0000155">
    <property type="term" value="F:phosphorelay sensor kinase activity"/>
    <property type="evidence" value="ECO:0007669"/>
    <property type="project" value="TreeGrafter"/>
</dbReference>
<dbReference type="InterPro" id="IPR004358">
    <property type="entry name" value="Sig_transdc_His_kin-like_C"/>
</dbReference>
<evidence type="ECO:0000256" key="2">
    <source>
        <dbReference type="ARBA" id="ARBA00012438"/>
    </source>
</evidence>
<dbReference type="GO" id="GO:0005886">
    <property type="term" value="C:plasma membrane"/>
    <property type="evidence" value="ECO:0007669"/>
    <property type="project" value="TreeGrafter"/>
</dbReference>
<evidence type="ECO:0000256" key="1">
    <source>
        <dbReference type="ARBA" id="ARBA00000085"/>
    </source>
</evidence>
<dbReference type="PRINTS" id="PR00344">
    <property type="entry name" value="BCTRLSENSOR"/>
</dbReference>
<dbReference type="InterPro" id="IPR003594">
    <property type="entry name" value="HATPase_dom"/>
</dbReference>
<evidence type="ECO:0000256" key="3">
    <source>
        <dbReference type="ARBA" id="ARBA00022553"/>
    </source>
</evidence>
<evidence type="ECO:0000313" key="9">
    <source>
        <dbReference type="EMBL" id="APZ35238.1"/>
    </source>
</evidence>
<dbReference type="GO" id="GO:0016036">
    <property type="term" value="P:cellular response to phosphate starvation"/>
    <property type="evidence" value="ECO:0007669"/>
    <property type="project" value="TreeGrafter"/>
</dbReference>
<keyword evidence="5" id="KW-0418">Kinase</keyword>
<proteinExistence type="predicted"/>
<feature type="domain" description="Histidine kinase" evidence="8">
    <location>
        <begin position="1"/>
        <end position="66"/>
    </location>
</feature>
<evidence type="ECO:0000256" key="4">
    <source>
        <dbReference type="ARBA" id="ARBA00022679"/>
    </source>
</evidence>
<evidence type="ECO:0000259" key="8">
    <source>
        <dbReference type="PROSITE" id="PS50109"/>
    </source>
</evidence>
<keyword evidence="4" id="KW-0808">Transferase</keyword>
<evidence type="ECO:0000313" key="10">
    <source>
        <dbReference type="Proteomes" id="UP000187185"/>
    </source>
</evidence>